<evidence type="ECO:0000256" key="1">
    <source>
        <dbReference type="ARBA" id="ARBA00009283"/>
    </source>
</evidence>
<feature type="region of interest" description="Disordered" evidence="6">
    <location>
        <begin position="484"/>
        <end position="514"/>
    </location>
</feature>
<dbReference type="GO" id="GO:0045134">
    <property type="term" value="F:UDP phosphatase activity"/>
    <property type="evidence" value="ECO:0007669"/>
    <property type="project" value="TreeGrafter"/>
</dbReference>
<name>A0A1J8PVN6_9AGAM</name>
<evidence type="ECO:0000256" key="3">
    <source>
        <dbReference type="PIRSR" id="PIRSR600407-1"/>
    </source>
</evidence>
<keyword evidence="7" id="KW-1133">Transmembrane helix</keyword>
<dbReference type="GO" id="GO:0017111">
    <property type="term" value="F:ribonucleoside triphosphate phosphatase activity"/>
    <property type="evidence" value="ECO:0007669"/>
    <property type="project" value="TreeGrafter"/>
</dbReference>
<dbReference type="GO" id="GO:0004382">
    <property type="term" value="F:GDP phosphatase activity"/>
    <property type="evidence" value="ECO:0007669"/>
    <property type="project" value="TreeGrafter"/>
</dbReference>
<feature type="compositionally biased region" description="Low complexity" evidence="6">
    <location>
        <begin position="120"/>
        <end position="136"/>
    </location>
</feature>
<keyword evidence="7" id="KW-0472">Membrane</keyword>
<sequence length="1621" mass="177101">MLSERILPTRRAAKVASAVFADQLQNSPGRSDDEPEPSDSFGEPTSRRQPNVKYRYNAKGKFRASPLKQTDSPSPSSKRQPQAKHKRKPKPMTPSHSQSSIHSKKRKASASLSDREDTVSSLTALSPSPFSSLPTSPHVPNKNLPPHSNTPLQKLSTRGGSMRSIGKSSSKATSFSQPLSRSSLRKKKADNAKSSGQVNERRFGDVDTLVWVLVNDSGVVATMVDHDDDDIELLEEQMWWPARIVQKEPLRVTFFGDLALSREPSTITSPSESIIKPIHNLSGEKHFSRATFQVSSLSSSESSKPPPRKKTKTDICERWEAAVKALEHADELKRDGMPEMISAYTGGTFSSEDEDMDDFRGAAPGPLSQESKAIKGKGKAKVTPRDEFEVPTDRAWSPPPADPTLQLPGELVLAQAPRTRGNKYWPAQLLSYVPPTKPGGKERYRAKFLDDQEYDLNRDKFWTSEEQEFITCDMGEFESAVQDIEAPDSEDERDELEDGERSPTPQLTDSPDDFADLPMRAQLAYVRPVLQAILQGKYAPASKKHEAFMRGGAARSSLMKRAAVRGGLDPNEVKQSQRLISRWAFGEGYTRRAKRGIEPLVEVVQRPEQETALHTIALAAIGDGLAEADTGRADKPSATSDRVGHDNLPQPMPPSDVGNQADAADAMEVDKPDQPDASSDPTADELHHASLQHSESCTTALVADGDGSAEAGVRNTTSEGIGNDIMSQPIPLSDIRNQVDDDSMPANQADEPLELITNESRHGNARSATNLTLGGLADEISDTLDSTGNDGKSQPIPLSDIGNQVDDADAMAVDKPVKADDSSESKINELPPAPSHDQPPAAKEDTPEQSDLTSIPDLSVVGEVESCIPPLDQQRPVGSQEYEALSTLDKLDYCVNILLPEAIQQLLLWRSGERTSASLLSSEEEERLHERGEAKAQETDWVYDLLHLREAQARLWGVDLKAKSLSTFADNPEGVSEYLAPLIAHAQSQIPPSLQSETPLFLLATAGMRLLTPVQQARVLSAACTYLRGASSFRIDNESKDGPCGSSVQIITGEEEGLYGWIAVNYLMDGFSGKDEKTTFGFLDMGGASTQIAFEPSDTQSGDNENLVDVRLRLLGGDEVNHSVFVTTWLGYGTNQARERYVTKAVEDFQTNWLETAESRLIPDPCLPKNLTLSETLHVEGSRSTHELIGTGSFTQCLDLTAPLLNKNAPCNTAPCLFDGVHVPPINFASSHFIGVSEYWYSSEHVFGLGGPYDYVQYERAATEFCGRDWGGIVKQHELSRAQGIRGGDGEVIKNGEVVEVGKWDKNVELPRLQMQCFKAAWIANVLHEGIGIPRIVDPGGNSTTSGEQVAHQAETKGLGRPLFQSADSVGDIAISWTLGKMVLEASKEIKPSSSSSRPLADPVDDIPTSTPNPPIKPIRPFWDLDVLEEHVSPHLPASLTRESLGFSLITILFYAIILTVVGYIVFRLRYRLRVTRRRILRGSFKRADLDEAYAMEEGVGTSHPPSSFLPPSLLRPFRRIVSSTLTSRPGLTPIATSLQSQTSAPSPPPYHHSYDGFSTSTSTSHTSRASSPTDDIITANSVSSLSSINPRSRTSSHANLTLFPRQTLSRANSLLQLPDE</sequence>
<keyword evidence="7" id="KW-0812">Transmembrane</keyword>
<feature type="compositionally biased region" description="Polar residues" evidence="6">
    <location>
        <begin position="146"/>
        <end position="159"/>
    </location>
</feature>
<comment type="caution">
    <text evidence="8">The sequence shown here is derived from an EMBL/GenBank/DDBJ whole genome shotgun (WGS) entry which is preliminary data.</text>
</comment>
<keyword evidence="9" id="KW-1185">Reference proteome</keyword>
<feature type="compositionally biased region" description="Acidic residues" evidence="6">
    <location>
        <begin position="485"/>
        <end position="498"/>
    </location>
</feature>
<protein>
    <recommendedName>
        <fullName evidence="10">Golgi apyrase</fullName>
    </recommendedName>
</protein>
<feature type="transmembrane region" description="Helical" evidence="7">
    <location>
        <begin position="1445"/>
        <end position="1467"/>
    </location>
</feature>
<feature type="compositionally biased region" description="Polar residues" evidence="6">
    <location>
        <begin position="67"/>
        <end position="80"/>
    </location>
</feature>
<dbReference type="GO" id="GO:0005794">
    <property type="term" value="C:Golgi apparatus"/>
    <property type="evidence" value="ECO:0007669"/>
    <property type="project" value="TreeGrafter"/>
</dbReference>
<dbReference type="Proteomes" id="UP000183567">
    <property type="component" value="Unassembled WGS sequence"/>
</dbReference>
<evidence type="ECO:0000256" key="4">
    <source>
        <dbReference type="PIRSR" id="PIRSR600407-2"/>
    </source>
</evidence>
<feature type="region of interest" description="Disordered" evidence="6">
    <location>
        <begin position="294"/>
        <end position="314"/>
    </location>
</feature>
<feature type="binding site" evidence="4">
    <location>
        <begin position="1087"/>
        <end position="1091"/>
    </location>
    <ligand>
        <name>ATP</name>
        <dbReference type="ChEBI" id="CHEBI:30616"/>
    </ligand>
</feature>
<feature type="compositionally biased region" description="Low complexity" evidence="6">
    <location>
        <begin position="1559"/>
        <end position="1574"/>
    </location>
</feature>
<dbReference type="InterPro" id="IPR000407">
    <property type="entry name" value="GDA1_CD39_NTPase"/>
</dbReference>
<dbReference type="GO" id="GO:0005524">
    <property type="term" value="F:ATP binding"/>
    <property type="evidence" value="ECO:0007669"/>
    <property type="project" value="UniProtKB-KW"/>
</dbReference>
<keyword evidence="4" id="KW-0547">Nucleotide-binding</keyword>
<feature type="region of interest" description="Disordered" evidence="6">
    <location>
        <begin position="364"/>
        <end position="406"/>
    </location>
</feature>
<dbReference type="Pfam" id="PF01150">
    <property type="entry name" value="GDA1_CD39"/>
    <property type="match status" value="1"/>
</dbReference>
<feature type="compositionally biased region" description="Polar residues" evidence="6">
    <location>
        <begin position="783"/>
        <end position="792"/>
    </location>
</feature>
<gene>
    <name evidence="8" type="ORF">AZE42_09311</name>
</gene>
<dbReference type="OrthoDB" id="6372431at2759"/>
<evidence type="ECO:0008006" key="10">
    <source>
        <dbReference type="Google" id="ProtNLM"/>
    </source>
</evidence>
<dbReference type="GO" id="GO:0046036">
    <property type="term" value="P:CTP metabolic process"/>
    <property type="evidence" value="ECO:0007669"/>
    <property type="project" value="TreeGrafter"/>
</dbReference>
<feature type="compositionally biased region" description="Polar residues" evidence="6">
    <location>
        <begin position="166"/>
        <end position="182"/>
    </location>
</feature>
<evidence type="ECO:0000256" key="7">
    <source>
        <dbReference type="SAM" id="Phobius"/>
    </source>
</evidence>
<organism evidence="8 9">
    <name type="scientific">Rhizopogon vesiculosus</name>
    <dbReference type="NCBI Taxonomy" id="180088"/>
    <lineage>
        <taxon>Eukaryota</taxon>
        <taxon>Fungi</taxon>
        <taxon>Dikarya</taxon>
        <taxon>Basidiomycota</taxon>
        <taxon>Agaricomycotina</taxon>
        <taxon>Agaricomycetes</taxon>
        <taxon>Agaricomycetidae</taxon>
        <taxon>Boletales</taxon>
        <taxon>Suillineae</taxon>
        <taxon>Rhizopogonaceae</taxon>
        <taxon>Rhizopogon</taxon>
    </lineage>
</organism>
<feature type="compositionally biased region" description="Basic and acidic residues" evidence="6">
    <location>
        <begin position="383"/>
        <end position="392"/>
    </location>
</feature>
<evidence type="ECO:0000313" key="8">
    <source>
        <dbReference type="EMBL" id="OJA11795.1"/>
    </source>
</evidence>
<dbReference type="Gene3D" id="3.30.420.40">
    <property type="match status" value="1"/>
</dbReference>
<feature type="region of interest" description="Disordered" evidence="6">
    <location>
        <begin position="1"/>
        <end position="198"/>
    </location>
</feature>
<feature type="region of interest" description="Disordered" evidence="6">
    <location>
        <begin position="708"/>
        <end position="729"/>
    </location>
</feature>
<keyword evidence="2 5" id="KW-0378">Hydrolase</keyword>
<dbReference type="PROSITE" id="PS01238">
    <property type="entry name" value="GDA1_CD39_NTPASE"/>
    <property type="match status" value="1"/>
</dbReference>
<accession>A0A1J8PVN6</accession>
<feature type="region of interest" description="Disordered" evidence="6">
    <location>
        <begin position="628"/>
        <end position="695"/>
    </location>
</feature>
<evidence type="ECO:0000256" key="6">
    <source>
        <dbReference type="SAM" id="MobiDB-lite"/>
    </source>
</evidence>
<dbReference type="PANTHER" id="PTHR11782:SF121">
    <property type="entry name" value="NUCLEOSIDE-DIPHOSPHATASE MIG-23"/>
    <property type="match status" value="1"/>
</dbReference>
<feature type="region of interest" description="Disordered" evidence="6">
    <location>
        <begin position="1532"/>
        <end position="1576"/>
    </location>
</feature>
<dbReference type="Gene3D" id="3.30.420.150">
    <property type="entry name" value="Exopolyphosphatase. Domain 2"/>
    <property type="match status" value="1"/>
</dbReference>
<reference evidence="8 9" key="1">
    <citation type="submission" date="2016-03" db="EMBL/GenBank/DDBJ databases">
        <title>Comparative genomics of the ectomycorrhizal sister species Rhizopogon vinicolor and Rhizopogon vesiculosus (Basidiomycota: Boletales) reveals a divergence of the mating type B locus.</title>
        <authorList>
            <person name="Mujic A.B."/>
            <person name="Kuo A."/>
            <person name="Tritt A."/>
            <person name="Lipzen A."/>
            <person name="Chen C."/>
            <person name="Johnson J."/>
            <person name="Sharma A."/>
            <person name="Barry K."/>
            <person name="Grigoriev I.V."/>
            <person name="Spatafora J.W."/>
        </authorList>
    </citation>
    <scope>NUCLEOTIDE SEQUENCE [LARGE SCALE GENOMIC DNA]</scope>
    <source>
        <strain evidence="8 9">AM-OR11-056</strain>
    </source>
</reference>
<dbReference type="EMBL" id="LVVM01004930">
    <property type="protein sequence ID" value="OJA11795.1"/>
    <property type="molecule type" value="Genomic_DNA"/>
</dbReference>
<feature type="active site" description="Proton acceptor" evidence="3">
    <location>
        <position position="1056"/>
    </location>
</feature>
<dbReference type="GO" id="GO:0016020">
    <property type="term" value="C:membrane"/>
    <property type="evidence" value="ECO:0007669"/>
    <property type="project" value="TreeGrafter"/>
</dbReference>
<comment type="similarity">
    <text evidence="1 5">Belongs to the GDA1/CD39 NTPase family.</text>
</comment>
<feature type="compositionally biased region" description="Polar residues" evidence="6">
    <location>
        <begin position="1532"/>
        <end position="1545"/>
    </location>
</feature>
<dbReference type="GO" id="GO:0006256">
    <property type="term" value="P:UDP catabolic process"/>
    <property type="evidence" value="ECO:0007669"/>
    <property type="project" value="TreeGrafter"/>
</dbReference>
<feature type="compositionally biased region" description="Basic and acidic residues" evidence="6">
    <location>
        <begin position="815"/>
        <end position="827"/>
    </location>
</feature>
<feature type="region of interest" description="Disordered" evidence="6">
    <location>
        <begin position="815"/>
        <end position="853"/>
    </location>
</feature>
<feature type="compositionally biased region" description="Basic residues" evidence="6">
    <location>
        <begin position="81"/>
        <end position="90"/>
    </location>
</feature>
<proteinExistence type="inferred from homology"/>
<evidence type="ECO:0000256" key="2">
    <source>
        <dbReference type="ARBA" id="ARBA00022801"/>
    </source>
</evidence>
<keyword evidence="4" id="KW-0067">ATP-binding</keyword>
<feature type="region of interest" description="Disordered" evidence="6">
    <location>
        <begin position="782"/>
        <end position="803"/>
    </location>
</feature>
<feature type="region of interest" description="Disordered" evidence="6">
    <location>
        <begin position="1390"/>
        <end position="1413"/>
    </location>
</feature>
<evidence type="ECO:0000313" key="9">
    <source>
        <dbReference type="Proteomes" id="UP000183567"/>
    </source>
</evidence>
<evidence type="ECO:0000256" key="5">
    <source>
        <dbReference type="RuleBase" id="RU003833"/>
    </source>
</evidence>
<dbReference type="PANTHER" id="PTHR11782">
    <property type="entry name" value="ADENOSINE/GUANOSINE DIPHOSPHATASE"/>
    <property type="match status" value="1"/>
</dbReference>
<dbReference type="STRING" id="180088.A0A1J8PVN6"/>